<dbReference type="STRING" id="45076.Lwor_2268"/>
<keyword evidence="2" id="KW-1185">Reference proteome</keyword>
<evidence type="ECO:0000313" key="1">
    <source>
        <dbReference type="EMBL" id="KTD76150.1"/>
    </source>
</evidence>
<name>A0A0W1A4D0_9GAMM</name>
<dbReference type="OrthoDB" id="5650295at2"/>
<dbReference type="RefSeq" id="WP_058494040.1">
    <property type="nucleotide sequence ID" value="NZ_CBCRUR010000018.1"/>
</dbReference>
<comment type="caution">
    <text evidence="1">The sequence shown here is derived from an EMBL/GenBank/DDBJ whole genome shotgun (WGS) entry which is preliminary data.</text>
</comment>
<dbReference type="EMBL" id="LNZC01000029">
    <property type="protein sequence ID" value="KTD76150.1"/>
    <property type="molecule type" value="Genomic_DNA"/>
</dbReference>
<dbReference type="Proteomes" id="UP000054662">
    <property type="component" value="Unassembled WGS sequence"/>
</dbReference>
<dbReference type="PATRIC" id="fig|45076.6.peg.2489"/>
<accession>A0A0W1A4D0</accession>
<sequence length="203" mass="22985">MLEFAELKQNAMLLTSKLTRSNSQYMGCMGFFSALLPSAGSLNDSMIIEMIATSFDMDFEANLFFYLRACSNNTLVKPHEFTEFKNQALRGIYILVLSRYSSPMSAYVNKNFIELLQRDLGINSLTDLSDEVFHSSLTALSQYCSCLYENRNKDPMTTDLNNRLGPMIQGDIEAARNSRVITATSWYGDYCGMLCSLWTINKP</sequence>
<protein>
    <submittedName>
        <fullName evidence="1">Uncharacterized protein</fullName>
    </submittedName>
</protein>
<reference evidence="1 2" key="1">
    <citation type="submission" date="2015-11" db="EMBL/GenBank/DDBJ databases">
        <title>Genomic analysis of 38 Legionella species identifies large and diverse effector repertoires.</title>
        <authorList>
            <person name="Burstein D."/>
            <person name="Amaro F."/>
            <person name="Zusman T."/>
            <person name="Lifshitz Z."/>
            <person name="Cohen O."/>
            <person name="Gilbert J.A."/>
            <person name="Pupko T."/>
            <person name="Shuman H.A."/>
            <person name="Segal G."/>
        </authorList>
    </citation>
    <scope>NUCLEOTIDE SEQUENCE [LARGE SCALE GENOMIC DNA]</scope>
    <source>
        <strain evidence="1 2">ATCC 49508</strain>
    </source>
</reference>
<organism evidence="1 2">
    <name type="scientific">Legionella worsleiensis</name>
    <dbReference type="NCBI Taxonomy" id="45076"/>
    <lineage>
        <taxon>Bacteria</taxon>
        <taxon>Pseudomonadati</taxon>
        <taxon>Pseudomonadota</taxon>
        <taxon>Gammaproteobacteria</taxon>
        <taxon>Legionellales</taxon>
        <taxon>Legionellaceae</taxon>
        <taxon>Legionella</taxon>
    </lineage>
</organism>
<proteinExistence type="predicted"/>
<evidence type="ECO:0000313" key="2">
    <source>
        <dbReference type="Proteomes" id="UP000054662"/>
    </source>
</evidence>
<gene>
    <name evidence="1" type="ORF">Lwor_2268</name>
</gene>
<dbReference type="AlphaFoldDB" id="A0A0W1A4D0"/>